<dbReference type="InterPro" id="IPR036388">
    <property type="entry name" value="WH-like_DNA-bd_sf"/>
</dbReference>
<keyword evidence="4" id="KW-0804">Transcription</keyword>
<dbReference type="PANTHER" id="PTHR43133:SF63">
    <property type="entry name" value="RNA POLYMERASE SIGMA FACTOR FECI-RELATED"/>
    <property type="match status" value="1"/>
</dbReference>
<dbReference type="InterPro" id="IPR013325">
    <property type="entry name" value="RNA_pol_sigma_r2"/>
</dbReference>
<dbReference type="InterPro" id="IPR007627">
    <property type="entry name" value="RNA_pol_sigma70_r2"/>
</dbReference>
<dbReference type="InterPro" id="IPR013249">
    <property type="entry name" value="RNA_pol_sigma70_r4_t2"/>
</dbReference>
<dbReference type="Gene3D" id="1.10.1740.10">
    <property type="match status" value="1"/>
</dbReference>
<organism evidence="7 8">
    <name type="scientific">Pseudomonas fluorescens</name>
    <dbReference type="NCBI Taxonomy" id="294"/>
    <lineage>
        <taxon>Bacteria</taxon>
        <taxon>Pseudomonadati</taxon>
        <taxon>Pseudomonadota</taxon>
        <taxon>Gammaproteobacteria</taxon>
        <taxon>Pseudomonadales</taxon>
        <taxon>Pseudomonadaceae</taxon>
        <taxon>Pseudomonas</taxon>
    </lineage>
</organism>
<accession>A0A5E7F970</accession>
<dbReference type="NCBIfam" id="TIGR02937">
    <property type="entry name" value="sigma70-ECF"/>
    <property type="match status" value="1"/>
</dbReference>
<keyword evidence="2" id="KW-0805">Transcription regulation</keyword>
<dbReference type="Gene3D" id="1.10.10.10">
    <property type="entry name" value="Winged helix-like DNA-binding domain superfamily/Winged helix DNA-binding domain"/>
    <property type="match status" value="1"/>
</dbReference>
<proteinExistence type="inferred from homology"/>
<dbReference type="Pfam" id="PF04542">
    <property type="entry name" value="Sigma70_r2"/>
    <property type="match status" value="1"/>
</dbReference>
<dbReference type="Proteomes" id="UP000379480">
    <property type="component" value="Unassembled WGS sequence"/>
</dbReference>
<protein>
    <recommendedName>
        <fullName evidence="9">RNA polymerase sigma factor FecI</fullName>
    </recommendedName>
</protein>
<dbReference type="EMBL" id="CABVHY010000034">
    <property type="protein sequence ID" value="VVO36008.1"/>
    <property type="molecule type" value="Genomic_DNA"/>
</dbReference>
<dbReference type="InterPro" id="IPR013324">
    <property type="entry name" value="RNA_pol_sigma_r3/r4-like"/>
</dbReference>
<dbReference type="InterPro" id="IPR039425">
    <property type="entry name" value="RNA_pol_sigma-70-like"/>
</dbReference>
<dbReference type="InterPro" id="IPR014284">
    <property type="entry name" value="RNA_pol_sigma-70_dom"/>
</dbReference>
<feature type="domain" description="RNA polymerase sigma factor 70 region 4 type 2" evidence="6">
    <location>
        <begin position="112"/>
        <end position="161"/>
    </location>
</feature>
<keyword evidence="3" id="KW-0731">Sigma factor</keyword>
<evidence type="ECO:0000256" key="2">
    <source>
        <dbReference type="ARBA" id="ARBA00023015"/>
    </source>
</evidence>
<evidence type="ECO:0000313" key="8">
    <source>
        <dbReference type="Proteomes" id="UP000379480"/>
    </source>
</evidence>
<evidence type="ECO:0008006" key="9">
    <source>
        <dbReference type="Google" id="ProtNLM"/>
    </source>
</evidence>
<feature type="domain" description="RNA polymerase sigma-70 region 2" evidence="5">
    <location>
        <begin position="12"/>
        <end position="77"/>
    </location>
</feature>
<dbReference type="Pfam" id="PF08281">
    <property type="entry name" value="Sigma70_r4_2"/>
    <property type="match status" value="1"/>
</dbReference>
<dbReference type="PANTHER" id="PTHR43133">
    <property type="entry name" value="RNA POLYMERASE ECF-TYPE SIGMA FACTO"/>
    <property type="match status" value="1"/>
</dbReference>
<dbReference type="AlphaFoldDB" id="A0A5E7F970"/>
<dbReference type="SUPFAM" id="SSF88946">
    <property type="entry name" value="Sigma2 domain of RNA polymerase sigma factors"/>
    <property type="match status" value="1"/>
</dbReference>
<evidence type="ECO:0000256" key="3">
    <source>
        <dbReference type="ARBA" id="ARBA00023082"/>
    </source>
</evidence>
<comment type="similarity">
    <text evidence="1">Belongs to the sigma-70 factor family. ECF subfamily.</text>
</comment>
<reference evidence="7 8" key="1">
    <citation type="submission" date="2019-09" db="EMBL/GenBank/DDBJ databases">
        <authorList>
            <person name="Chandra G."/>
            <person name="Truman W A."/>
        </authorList>
    </citation>
    <scope>NUCLEOTIDE SEQUENCE [LARGE SCALE GENOMIC DNA]</scope>
    <source>
        <strain evidence="7">PS723</strain>
    </source>
</reference>
<evidence type="ECO:0000259" key="6">
    <source>
        <dbReference type="Pfam" id="PF08281"/>
    </source>
</evidence>
<dbReference type="GO" id="GO:0016987">
    <property type="term" value="F:sigma factor activity"/>
    <property type="evidence" value="ECO:0007669"/>
    <property type="project" value="UniProtKB-KW"/>
</dbReference>
<dbReference type="GO" id="GO:0006352">
    <property type="term" value="P:DNA-templated transcription initiation"/>
    <property type="evidence" value="ECO:0007669"/>
    <property type="project" value="InterPro"/>
</dbReference>
<gene>
    <name evidence="7" type="ORF">PS723_05377</name>
</gene>
<evidence type="ECO:0000256" key="4">
    <source>
        <dbReference type="ARBA" id="ARBA00023163"/>
    </source>
</evidence>
<evidence type="ECO:0000313" key="7">
    <source>
        <dbReference type="EMBL" id="VVO36008.1"/>
    </source>
</evidence>
<sequence length="227" mass="25954">MSGQSASFLSELYRGHHGWLFGWLRKKLGCPENAADLTHDTFVKLLGLDILPTLQEPRAYLLVAANRLLINQYHRRRVEEETLRSMAVLLDEQHQQGPEQLIAVRQLLGKVLQLLLEELDEKPRKAFLMARVDGCSYAEIARQLQVSESSVKQYLAKSLAHSRRPKPRPLSPSTRTTTTCACRPCAWKVMTLVSRMAMVEKSKATPPSICWEVWRCRLASWRWASTT</sequence>
<evidence type="ECO:0000256" key="1">
    <source>
        <dbReference type="ARBA" id="ARBA00010641"/>
    </source>
</evidence>
<dbReference type="GO" id="GO:0003677">
    <property type="term" value="F:DNA binding"/>
    <property type="evidence" value="ECO:0007669"/>
    <property type="project" value="InterPro"/>
</dbReference>
<name>A0A5E7F970_PSEFL</name>
<dbReference type="SUPFAM" id="SSF88659">
    <property type="entry name" value="Sigma3 and sigma4 domains of RNA polymerase sigma factors"/>
    <property type="match status" value="1"/>
</dbReference>
<evidence type="ECO:0000259" key="5">
    <source>
        <dbReference type="Pfam" id="PF04542"/>
    </source>
</evidence>